<evidence type="ECO:0000259" key="2">
    <source>
        <dbReference type="PROSITE" id="PS51704"/>
    </source>
</evidence>
<sequence>MDIMEKTMRHGITAAILLCCSASTFATPPQIIAHRAGTGDAPENTEYAISNSLENKADAIWITVQLSKDGIPVLYRPTDLNSLTNKSGLVSAYKASQLAKFDAGYKFGSDGHHPFRNKGLGIPTLEQVLKKYPDTFFYIDLKSPDADPAQQAKALEKVLTKQKSLARTRFYSTNETYLNALPATIQRFESRDKTRTMLANITMAHQCDIPANTDTTRWYGLEMRRNVEVVEKYTLGEARSKSVLSWDKEAMACFRANGGANIILFGIKTEEDFKQAKELGADGVLVDSPKLFSTFKTK</sequence>
<evidence type="ECO:0000313" key="4">
    <source>
        <dbReference type="Proteomes" id="UP000002514"/>
    </source>
</evidence>
<dbReference type="Gene3D" id="3.20.20.190">
    <property type="entry name" value="Phosphatidylinositol (PI) phosphodiesterase"/>
    <property type="match status" value="1"/>
</dbReference>
<dbReference type="KEGG" id="plu:plu1234"/>
<dbReference type="SUPFAM" id="SSF51695">
    <property type="entry name" value="PLC-like phosphodiesterases"/>
    <property type="match status" value="1"/>
</dbReference>
<dbReference type="InterPro" id="IPR030395">
    <property type="entry name" value="GP_PDE_dom"/>
</dbReference>
<organism evidence="3 4">
    <name type="scientific">Photorhabdus laumondii subsp. laumondii (strain DSM 15139 / CIP 105565 / TT01)</name>
    <name type="common">Photorhabdus luminescens subsp. laumondii</name>
    <dbReference type="NCBI Taxonomy" id="243265"/>
    <lineage>
        <taxon>Bacteria</taxon>
        <taxon>Pseudomonadati</taxon>
        <taxon>Pseudomonadota</taxon>
        <taxon>Gammaproteobacteria</taxon>
        <taxon>Enterobacterales</taxon>
        <taxon>Morganellaceae</taxon>
        <taxon>Photorhabdus</taxon>
    </lineage>
</organism>
<evidence type="ECO:0000313" key="3">
    <source>
        <dbReference type="EMBL" id="CAE13528.1"/>
    </source>
</evidence>
<name>Q7N7C1_PHOLL</name>
<keyword evidence="4" id="KW-1185">Reference proteome</keyword>
<dbReference type="eggNOG" id="COG0584">
    <property type="taxonomic scope" value="Bacteria"/>
</dbReference>
<proteinExistence type="predicted"/>
<dbReference type="Proteomes" id="UP000002514">
    <property type="component" value="Chromosome"/>
</dbReference>
<evidence type="ECO:0000256" key="1">
    <source>
        <dbReference type="SAM" id="SignalP"/>
    </source>
</evidence>
<dbReference type="GO" id="GO:0006629">
    <property type="term" value="P:lipid metabolic process"/>
    <property type="evidence" value="ECO:0007669"/>
    <property type="project" value="InterPro"/>
</dbReference>
<dbReference type="AlphaFoldDB" id="Q7N7C1"/>
<accession>Q7N7C1</accession>
<feature type="signal peptide" evidence="1">
    <location>
        <begin position="1"/>
        <end position="26"/>
    </location>
</feature>
<feature type="chain" id="PRO_5004289001" evidence="1">
    <location>
        <begin position="27"/>
        <end position="298"/>
    </location>
</feature>
<dbReference type="PANTHER" id="PTHR46211:SF10">
    <property type="entry name" value="EXPORTED PROTEIN"/>
    <property type="match status" value="1"/>
</dbReference>
<keyword evidence="1" id="KW-0732">Signal</keyword>
<dbReference type="InterPro" id="IPR017946">
    <property type="entry name" value="PLC-like_Pdiesterase_TIM-brl"/>
</dbReference>
<dbReference type="STRING" id="243265.plu1234"/>
<dbReference type="HOGENOM" id="CLU_030006_0_0_6"/>
<protein>
    <submittedName>
        <fullName evidence="3">Photorhabdus luminescens subsp. laumondii TTO1 complete genome segment 5/17</fullName>
    </submittedName>
</protein>
<reference evidence="4" key="1">
    <citation type="journal article" date="2003" name="Nat. Biotechnol.">
        <title>The genome sequence of the entomopathogenic bacterium Photorhabdus luminescens.</title>
        <authorList>
            <person name="Duchaud E."/>
            <person name="Rusniok C."/>
            <person name="Frangeul L."/>
            <person name="Buchrieser C."/>
            <person name="Givaudan A."/>
            <person name="Taourit S."/>
            <person name="Bocs S."/>
            <person name="Boursaux-Eude C."/>
            <person name="Chandler M."/>
            <person name="Charles J.-F."/>
            <person name="Dassa E."/>
            <person name="Derose R."/>
            <person name="Derzelle S."/>
            <person name="Freyssinet G."/>
            <person name="Gaudriault S."/>
            <person name="Medigue C."/>
            <person name="Lanois A."/>
            <person name="Powell K."/>
            <person name="Siguier P."/>
            <person name="Vincent R."/>
            <person name="Wingate V."/>
            <person name="Zouine M."/>
            <person name="Glaser P."/>
            <person name="Boemare N."/>
            <person name="Danchin A."/>
            <person name="Kunst F."/>
        </authorList>
    </citation>
    <scope>NUCLEOTIDE SEQUENCE [LARGE SCALE GENOMIC DNA]</scope>
    <source>
        <strain evidence="4">DSM 15139 / CIP 105565 / TT01</strain>
    </source>
</reference>
<dbReference type="PANTHER" id="PTHR46211">
    <property type="entry name" value="GLYCEROPHOSPHORYL DIESTER PHOSPHODIESTERASE"/>
    <property type="match status" value="1"/>
</dbReference>
<feature type="domain" description="GP-PDE" evidence="2">
    <location>
        <begin position="29"/>
        <end position="296"/>
    </location>
</feature>
<dbReference type="EMBL" id="BX571863">
    <property type="protein sequence ID" value="CAE13528.1"/>
    <property type="molecule type" value="Genomic_DNA"/>
</dbReference>
<dbReference type="PROSITE" id="PS51704">
    <property type="entry name" value="GP_PDE"/>
    <property type="match status" value="1"/>
</dbReference>
<dbReference type="GO" id="GO:0008081">
    <property type="term" value="F:phosphoric diester hydrolase activity"/>
    <property type="evidence" value="ECO:0007669"/>
    <property type="project" value="InterPro"/>
</dbReference>
<gene>
    <name evidence="3" type="ordered locus">plu1234</name>
</gene>
<dbReference type="Pfam" id="PF03009">
    <property type="entry name" value="GDPD"/>
    <property type="match status" value="1"/>
</dbReference>